<dbReference type="RefSeq" id="WP_277864823.1">
    <property type="nucleotide sequence ID" value="NZ_JARRAG010000008.1"/>
</dbReference>
<name>A0ABT6FLV2_9BACT</name>
<proteinExistence type="predicted"/>
<reference evidence="1 2" key="1">
    <citation type="submission" date="2023-03" db="EMBL/GenBank/DDBJ databases">
        <title>Paludisphaera mucosa sp. nov. a novel planctomycete from northern fen.</title>
        <authorList>
            <person name="Ivanova A."/>
        </authorList>
    </citation>
    <scope>NUCLEOTIDE SEQUENCE [LARGE SCALE GENOMIC DNA]</scope>
    <source>
        <strain evidence="1 2">Pla2</strain>
    </source>
</reference>
<evidence type="ECO:0000313" key="1">
    <source>
        <dbReference type="EMBL" id="MDG3008504.1"/>
    </source>
</evidence>
<comment type="caution">
    <text evidence="1">The sequence shown here is derived from an EMBL/GenBank/DDBJ whole genome shotgun (WGS) entry which is preliminary data.</text>
</comment>
<evidence type="ECO:0000313" key="2">
    <source>
        <dbReference type="Proteomes" id="UP001216907"/>
    </source>
</evidence>
<accession>A0ABT6FLV2</accession>
<protein>
    <submittedName>
        <fullName evidence="1">Uncharacterized protein</fullName>
    </submittedName>
</protein>
<keyword evidence="2" id="KW-1185">Reference proteome</keyword>
<gene>
    <name evidence="1" type="ORF">PZE19_32465</name>
</gene>
<dbReference type="EMBL" id="JARRAG010000008">
    <property type="protein sequence ID" value="MDG3008504.1"/>
    <property type="molecule type" value="Genomic_DNA"/>
</dbReference>
<sequence length="47" mass="5192">MTKRDPVKRATPATSCAWAHEYPPAAKRINVDDTTTEAVPMILEPNP</sequence>
<dbReference type="Proteomes" id="UP001216907">
    <property type="component" value="Unassembled WGS sequence"/>
</dbReference>
<organism evidence="1 2">
    <name type="scientific">Paludisphaera mucosa</name>
    <dbReference type="NCBI Taxonomy" id="3030827"/>
    <lineage>
        <taxon>Bacteria</taxon>
        <taxon>Pseudomonadati</taxon>
        <taxon>Planctomycetota</taxon>
        <taxon>Planctomycetia</taxon>
        <taxon>Isosphaerales</taxon>
        <taxon>Isosphaeraceae</taxon>
        <taxon>Paludisphaera</taxon>
    </lineage>
</organism>